<organism evidence="1 2">
    <name type="scientific">Coprinellus micaceus</name>
    <name type="common">Glistening ink-cap mushroom</name>
    <name type="synonym">Coprinus micaceus</name>
    <dbReference type="NCBI Taxonomy" id="71717"/>
    <lineage>
        <taxon>Eukaryota</taxon>
        <taxon>Fungi</taxon>
        <taxon>Dikarya</taxon>
        <taxon>Basidiomycota</taxon>
        <taxon>Agaricomycotina</taxon>
        <taxon>Agaricomycetes</taxon>
        <taxon>Agaricomycetidae</taxon>
        <taxon>Agaricales</taxon>
        <taxon>Agaricineae</taxon>
        <taxon>Psathyrellaceae</taxon>
        <taxon>Coprinellus</taxon>
    </lineage>
</organism>
<dbReference type="EMBL" id="QPFP01000322">
    <property type="protein sequence ID" value="TEB16656.1"/>
    <property type="molecule type" value="Genomic_DNA"/>
</dbReference>
<comment type="caution">
    <text evidence="1">The sequence shown here is derived from an EMBL/GenBank/DDBJ whole genome shotgun (WGS) entry which is preliminary data.</text>
</comment>
<dbReference type="Proteomes" id="UP000298030">
    <property type="component" value="Unassembled WGS sequence"/>
</dbReference>
<evidence type="ECO:0000313" key="2">
    <source>
        <dbReference type="Proteomes" id="UP000298030"/>
    </source>
</evidence>
<reference evidence="1 2" key="1">
    <citation type="journal article" date="2019" name="Nat. Ecol. Evol.">
        <title>Megaphylogeny resolves global patterns of mushroom evolution.</title>
        <authorList>
            <person name="Varga T."/>
            <person name="Krizsan K."/>
            <person name="Foldi C."/>
            <person name="Dima B."/>
            <person name="Sanchez-Garcia M."/>
            <person name="Sanchez-Ramirez S."/>
            <person name="Szollosi G.J."/>
            <person name="Szarkandi J.G."/>
            <person name="Papp V."/>
            <person name="Albert L."/>
            <person name="Andreopoulos W."/>
            <person name="Angelini C."/>
            <person name="Antonin V."/>
            <person name="Barry K.W."/>
            <person name="Bougher N.L."/>
            <person name="Buchanan P."/>
            <person name="Buyck B."/>
            <person name="Bense V."/>
            <person name="Catcheside P."/>
            <person name="Chovatia M."/>
            <person name="Cooper J."/>
            <person name="Damon W."/>
            <person name="Desjardin D."/>
            <person name="Finy P."/>
            <person name="Geml J."/>
            <person name="Haridas S."/>
            <person name="Hughes K."/>
            <person name="Justo A."/>
            <person name="Karasinski D."/>
            <person name="Kautmanova I."/>
            <person name="Kiss B."/>
            <person name="Kocsube S."/>
            <person name="Kotiranta H."/>
            <person name="LaButti K.M."/>
            <person name="Lechner B.E."/>
            <person name="Liimatainen K."/>
            <person name="Lipzen A."/>
            <person name="Lukacs Z."/>
            <person name="Mihaltcheva S."/>
            <person name="Morgado L.N."/>
            <person name="Niskanen T."/>
            <person name="Noordeloos M.E."/>
            <person name="Ohm R.A."/>
            <person name="Ortiz-Santana B."/>
            <person name="Ovrebo C."/>
            <person name="Racz N."/>
            <person name="Riley R."/>
            <person name="Savchenko A."/>
            <person name="Shiryaev A."/>
            <person name="Soop K."/>
            <person name="Spirin V."/>
            <person name="Szebenyi C."/>
            <person name="Tomsovsky M."/>
            <person name="Tulloss R.E."/>
            <person name="Uehling J."/>
            <person name="Grigoriev I.V."/>
            <person name="Vagvolgyi C."/>
            <person name="Papp T."/>
            <person name="Martin F.M."/>
            <person name="Miettinen O."/>
            <person name="Hibbett D.S."/>
            <person name="Nagy L.G."/>
        </authorList>
    </citation>
    <scope>NUCLEOTIDE SEQUENCE [LARGE SCALE GENOMIC DNA]</scope>
    <source>
        <strain evidence="1 2">FP101781</strain>
    </source>
</reference>
<accession>A0A4Y7S6C5</accession>
<feature type="non-terminal residue" evidence="1">
    <location>
        <position position="1"/>
    </location>
</feature>
<gene>
    <name evidence="1" type="ORF">FA13DRAFT_1585610</name>
</gene>
<feature type="non-terminal residue" evidence="1">
    <location>
        <position position="124"/>
    </location>
</feature>
<dbReference type="InterPro" id="IPR043502">
    <property type="entry name" value="DNA/RNA_pol_sf"/>
</dbReference>
<keyword evidence="2" id="KW-1185">Reference proteome</keyword>
<proteinExistence type="predicted"/>
<dbReference type="SUPFAM" id="SSF56672">
    <property type="entry name" value="DNA/RNA polymerases"/>
    <property type="match status" value="1"/>
</dbReference>
<protein>
    <submittedName>
        <fullName evidence="1">Uncharacterized protein</fullName>
    </submittedName>
</protein>
<dbReference type="OrthoDB" id="3186349at2759"/>
<name>A0A4Y7S6C5_COPMI</name>
<dbReference type="AlphaFoldDB" id="A0A4Y7S6C5"/>
<evidence type="ECO:0000313" key="1">
    <source>
        <dbReference type="EMBL" id="TEB16656.1"/>
    </source>
</evidence>
<sequence length="124" mass="13946">FILQDEIPHVTMPLCRQCYQSQEELPGMNYQDGGFEVTPANPGVRRFIYEHLQDVLRVVWKVMKFGGTFSGPKAVICAPEAVILSATYAPTKDEQPLPDRVQKIVDWPIPRDLSDVRGFLGTLG</sequence>